<name>A0A517ZWC6_9PLAN</name>
<evidence type="ECO:0000313" key="5">
    <source>
        <dbReference type="Proteomes" id="UP000319383"/>
    </source>
</evidence>
<dbReference type="Gene3D" id="1.10.1040.50">
    <property type="match status" value="1"/>
</dbReference>
<dbReference type="InterPro" id="IPR050136">
    <property type="entry name" value="FA_oxidation_alpha_subunit"/>
</dbReference>
<dbReference type="Pfam" id="PF00725">
    <property type="entry name" value="3HCDH"/>
    <property type="match status" value="2"/>
</dbReference>
<gene>
    <name evidence="4" type="primary">fadB_2</name>
    <name evidence="4" type="ORF">Mal52_53190</name>
</gene>
<dbReference type="PANTHER" id="PTHR43612:SF3">
    <property type="entry name" value="TRIFUNCTIONAL ENZYME SUBUNIT ALPHA, MITOCHONDRIAL"/>
    <property type="match status" value="1"/>
</dbReference>
<accession>A0A517ZWC6</accession>
<dbReference type="InterPro" id="IPR006176">
    <property type="entry name" value="3-OHacyl-CoA_DH_NAD-bd"/>
</dbReference>
<evidence type="ECO:0000313" key="4">
    <source>
        <dbReference type="EMBL" id="QDU46797.1"/>
    </source>
</evidence>
<dbReference type="GO" id="GO:0070403">
    <property type="term" value="F:NAD+ binding"/>
    <property type="evidence" value="ECO:0007669"/>
    <property type="project" value="InterPro"/>
</dbReference>
<dbReference type="GO" id="GO:0004300">
    <property type="term" value="F:enoyl-CoA hydratase activity"/>
    <property type="evidence" value="ECO:0007669"/>
    <property type="project" value="TreeGrafter"/>
</dbReference>
<dbReference type="FunFam" id="3.40.50.720:FF:000009">
    <property type="entry name" value="Fatty oxidation complex, alpha subunit"/>
    <property type="match status" value="1"/>
</dbReference>
<protein>
    <submittedName>
        <fullName evidence="4">Fatty acid oxidation complex subunit alpha</fullName>
    </submittedName>
</protein>
<dbReference type="SUPFAM" id="SSF48179">
    <property type="entry name" value="6-phosphogluconate dehydrogenase C-terminal domain-like"/>
    <property type="match status" value="2"/>
</dbReference>
<organism evidence="4 5">
    <name type="scientific">Symmachiella dynata</name>
    <dbReference type="NCBI Taxonomy" id="2527995"/>
    <lineage>
        <taxon>Bacteria</taxon>
        <taxon>Pseudomonadati</taxon>
        <taxon>Planctomycetota</taxon>
        <taxon>Planctomycetia</taxon>
        <taxon>Planctomycetales</taxon>
        <taxon>Planctomycetaceae</taxon>
        <taxon>Symmachiella</taxon>
    </lineage>
</organism>
<dbReference type="PANTHER" id="PTHR43612">
    <property type="entry name" value="TRIFUNCTIONAL ENZYME SUBUNIT ALPHA"/>
    <property type="match status" value="1"/>
</dbReference>
<dbReference type="InterPro" id="IPR006180">
    <property type="entry name" value="3-OHacyl-CoA_DH_CS"/>
</dbReference>
<dbReference type="SUPFAM" id="SSF51735">
    <property type="entry name" value="NAD(P)-binding Rossmann-fold domains"/>
    <property type="match status" value="1"/>
</dbReference>
<dbReference type="InterPro" id="IPR006108">
    <property type="entry name" value="3HC_DH_C"/>
</dbReference>
<sequence length="425" mass="45549">MSPRIRMIKSDNAMPIEFLSTAESPSWITRLAEHRGTNAAGTRAINTAAVIGAGVMGRGIAMANAQHGIAVTLSDTSEDALAHGVADLQTQVNPDLIRGSQAAEELAAADLVIEAVIERLPVKRRVFKKLEPLAHEQTIFASNTSSIPVTEIAAKLARPQNFVGLHFCHPVAERMLLEIVRGEQTSDETIAVAINYARAIGKRPVVVGDSPGFVVNRLLTPYLNEALELLLEGAEVGAIESVASGFGMPVGPLTAIDAIGIDVALRAGTTIYDAFPERVVTSELLLMLFQSGQFGQKTGSGFFQYDGNVGGGTLSHSAEQLIHERRRERRAFSRDELTARLILPMLTEAELVLEAGLVASPHDIDEALIHGIGFPEATGGLLRWADGVGMATILEMLRPLRRLGPRYVAGRQIEALAAAGRGFYQ</sequence>
<dbReference type="GO" id="GO:0006635">
    <property type="term" value="P:fatty acid beta-oxidation"/>
    <property type="evidence" value="ECO:0007669"/>
    <property type="project" value="TreeGrafter"/>
</dbReference>
<feature type="domain" description="3-hydroxyacyl-CoA dehydrogenase NAD binding" evidence="3">
    <location>
        <begin position="48"/>
        <end position="209"/>
    </location>
</feature>
<dbReference type="Pfam" id="PF02737">
    <property type="entry name" value="3HCDH_N"/>
    <property type="match status" value="1"/>
</dbReference>
<dbReference type="AlphaFoldDB" id="A0A517ZWC6"/>
<evidence type="ECO:0000259" key="2">
    <source>
        <dbReference type="Pfam" id="PF00725"/>
    </source>
</evidence>
<feature type="domain" description="3-hydroxyacyl-CoA dehydrogenase C-terminal" evidence="2">
    <location>
        <begin position="338"/>
        <end position="402"/>
    </location>
</feature>
<dbReference type="Proteomes" id="UP000319383">
    <property type="component" value="Chromosome"/>
</dbReference>
<dbReference type="EMBL" id="CP036276">
    <property type="protein sequence ID" value="QDU46797.1"/>
    <property type="molecule type" value="Genomic_DNA"/>
</dbReference>
<dbReference type="KEGG" id="sdyn:Mal52_53190"/>
<evidence type="ECO:0000256" key="1">
    <source>
        <dbReference type="ARBA" id="ARBA00023002"/>
    </source>
</evidence>
<dbReference type="InterPro" id="IPR008927">
    <property type="entry name" value="6-PGluconate_DH-like_C_sf"/>
</dbReference>
<proteinExistence type="predicted"/>
<keyword evidence="5" id="KW-1185">Reference proteome</keyword>
<reference evidence="4 5" key="1">
    <citation type="submission" date="2019-02" db="EMBL/GenBank/DDBJ databases">
        <title>Deep-cultivation of Planctomycetes and their phenomic and genomic characterization uncovers novel biology.</title>
        <authorList>
            <person name="Wiegand S."/>
            <person name="Jogler M."/>
            <person name="Boedeker C."/>
            <person name="Pinto D."/>
            <person name="Vollmers J."/>
            <person name="Rivas-Marin E."/>
            <person name="Kohn T."/>
            <person name="Peeters S.H."/>
            <person name="Heuer A."/>
            <person name="Rast P."/>
            <person name="Oberbeckmann S."/>
            <person name="Bunk B."/>
            <person name="Jeske O."/>
            <person name="Meyerdierks A."/>
            <person name="Storesund J.E."/>
            <person name="Kallscheuer N."/>
            <person name="Luecker S."/>
            <person name="Lage O.M."/>
            <person name="Pohl T."/>
            <person name="Merkel B.J."/>
            <person name="Hornburger P."/>
            <person name="Mueller R.-W."/>
            <person name="Bruemmer F."/>
            <person name="Labrenz M."/>
            <person name="Spormann A.M."/>
            <person name="Op den Camp H."/>
            <person name="Overmann J."/>
            <person name="Amann R."/>
            <person name="Jetten M.S.M."/>
            <person name="Mascher T."/>
            <person name="Medema M.H."/>
            <person name="Devos D.P."/>
            <person name="Kaster A.-K."/>
            <person name="Ovreas L."/>
            <person name="Rohde M."/>
            <person name="Galperin M.Y."/>
            <person name="Jogler C."/>
        </authorList>
    </citation>
    <scope>NUCLEOTIDE SEQUENCE [LARGE SCALE GENOMIC DNA]</scope>
    <source>
        <strain evidence="4 5">Mal52</strain>
    </source>
</reference>
<dbReference type="GO" id="GO:0016509">
    <property type="term" value="F:long-chain (3S)-3-hydroxyacyl-CoA dehydrogenase (NAD+) activity"/>
    <property type="evidence" value="ECO:0007669"/>
    <property type="project" value="TreeGrafter"/>
</dbReference>
<dbReference type="PROSITE" id="PS00067">
    <property type="entry name" value="3HCDH"/>
    <property type="match status" value="1"/>
</dbReference>
<keyword evidence="1" id="KW-0560">Oxidoreductase</keyword>
<feature type="domain" description="3-hydroxyacyl-CoA dehydrogenase C-terminal" evidence="2">
    <location>
        <begin position="212"/>
        <end position="305"/>
    </location>
</feature>
<dbReference type="Gene3D" id="3.40.50.720">
    <property type="entry name" value="NAD(P)-binding Rossmann-like Domain"/>
    <property type="match status" value="1"/>
</dbReference>
<evidence type="ECO:0000259" key="3">
    <source>
        <dbReference type="Pfam" id="PF02737"/>
    </source>
</evidence>
<dbReference type="InterPro" id="IPR036291">
    <property type="entry name" value="NAD(P)-bd_dom_sf"/>
</dbReference>